<dbReference type="Pfam" id="PF05175">
    <property type="entry name" value="MTS"/>
    <property type="match status" value="1"/>
</dbReference>
<evidence type="ECO:0000313" key="3">
    <source>
        <dbReference type="Proteomes" id="UP001146670"/>
    </source>
</evidence>
<evidence type="ECO:0000259" key="1">
    <source>
        <dbReference type="Pfam" id="PF05175"/>
    </source>
</evidence>
<comment type="caution">
    <text evidence="2">The sequence shown here is derived from an EMBL/GenBank/DDBJ whole genome shotgun (WGS) entry which is preliminary data.</text>
</comment>
<dbReference type="GO" id="GO:0008168">
    <property type="term" value="F:methyltransferase activity"/>
    <property type="evidence" value="ECO:0007669"/>
    <property type="project" value="InterPro"/>
</dbReference>
<dbReference type="InterPro" id="IPR007848">
    <property type="entry name" value="Small_mtfrase_dom"/>
</dbReference>
<gene>
    <name evidence="2" type="ORF">OW157_06395</name>
</gene>
<proteinExistence type="predicted"/>
<protein>
    <submittedName>
        <fullName evidence="2">tRNA1(Val) (Adenine(37)-N6)-methyltransferase</fullName>
    </submittedName>
</protein>
<dbReference type="Gene3D" id="3.40.50.150">
    <property type="entry name" value="Vaccinia Virus protein VP39"/>
    <property type="match status" value="1"/>
</dbReference>
<dbReference type="PANTHER" id="PTHR47739:SF1">
    <property type="entry name" value="TRNA1(VAL) (ADENINE(37)-N6)-METHYLTRANSFERASE"/>
    <property type="match status" value="1"/>
</dbReference>
<organism evidence="2 3">
    <name type="scientific">Aerococcus kribbianus</name>
    <dbReference type="NCBI Taxonomy" id="2999064"/>
    <lineage>
        <taxon>Bacteria</taxon>
        <taxon>Bacillati</taxon>
        <taxon>Bacillota</taxon>
        <taxon>Bacilli</taxon>
        <taxon>Lactobacillales</taxon>
        <taxon>Aerococcaceae</taxon>
        <taxon>Aerococcus</taxon>
    </lineage>
</organism>
<reference evidence="2" key="1">
    <citation type="submission" date="2022-12" db="EMBL/GenBank/DDBJ databases">
        <title>Description and comparative metabolic analysis of Aerococcus sp. nov., isolated from the feces of a pig.</title>
        <authorList>
            <person name="Chang Y.-H."/>
        </authorList>
    </citation>
    <scope>NUCLEOTIDE SEQUENCE</scope>
    <source>
        <strain evidence="2">YH-aer222</strain>
    </source>
</reference>
<name>A0A9X3FT70_9LACT</name>
<feature type="domain" description="Methyltransferase small" evidence="1">
    <location>
        <begin position="42"/>
        <end position="183"/>
    </location>
</feature>
<keyword evidence="3" id="KW-1185">Reference proteome</keyword>
<dbReference type="CDD" id="cd02440">
    <property type="entry name" value="AdoMet_MTases"/>
    <property type="match status" value="1"/>
</dbReference>
<accession>A0A9X3FT70</accession>
<dbReference type="InterPro" id="IPR050210">
    <property type="entry name" value="tRNA_Adenine-N(6)_MTase"/>
</dbReference>
<dbReference type="RefSeq" id="WP_268752521.1">
    <property type="nucleotide sequence ID" value="NZ_JAPRFQ010000003.1"/>
</dbReference>
<dbReference type="AlphaFoldDB" id="A0A9X3FT70"/>
<dbReference type="Proteomes" id="UP001146670">
    <property type="component" value="Unassembled WGS sequence"/>
</dbReference>
<dbReference type="InterPro" id="IPR029063">
    <property type="entry name" value="SAM-dependent_MTases_sf"/>
</dbReference>
<sequence>MSANQEKSGLDLHPHERLDRLIPQKLDIIQSTEAFTFSIDALLLANFAKIRMKKRQVIVDFCSGNGVIPLLLSAKTEAPIQGLEIQADLADMARRSVVHNHLQQQIKILTADIKDAKRYFSKDSVDVITCNPPYFKRYDESRLNPNDRKAIARHEILMTQEDIFKQAKYILRGKGKLYMVHRPERLSELIVLGHRYQLTLKRLQFVYPKFGQPAKTILLEFMKNGQEKGLVIQPPFYTQTESDDYSEEAKKIIYGDEE</sequence>
<dbReference type="SUPFAM" id="SSF53335">
    <property type="entry name" value="S-adenosyl-L-methionine-dependent methyltransferases"/>
    <property type="match status" value="1"/>
</dbReference>
<evidence type="ECO:0000313" key="2">
    <source>
        <dbReference type="EMBL" id="MCZ0726190.1"/>
    </source>
</evidence>
<dbReference type="PANTHER" id="PTHR47739">
    <property type="entry name" value="TRNA1(VAL) (ADENINE(37)-N6)-METHYLTRANSFERASE"/>
    <property type="match status" value="1"/>
</dbReference>
<dbReference type="EMBL" id="JAPRFR010000003">
    <property type="protein sequence ID" value="MCZ0726190.1"/>
    <property type="molecule type" value="Genomic_DNA"/>
</dbReference>